<keyword evidence="3" id="KW-1185">Reference proteome</keyword>
<reference evidence="2 3" key="1">
    <citation type="submission" date="2023-01" db="EMBL/GenBank/DDBJ databases">
        <authorList>
            <person name="Kreplak J."/>
        </authorList>
    </citation>
    <scope>NUCLEOTIDE SEQUENCE [LARGE SCALE GENOMIC DNA]</scope>
</reference>
<dbReference type="FunFam" id="3.30.420.10:FF:000076">
    <property type="entry name" value="RBR-type E3 ubiquitin transferase"/>
    <property type="match status" value="1"/>
</dbReference>
<gene>
    <name evidence="2" type="ORF">VFH_VI104360</name>
</gene>
<dbReference type="InterPro" id="IPR036397">
    <property type="entry name" value="RNaseH_sf"/>
</dbReference>
<dbReference type="GO" id="GO:0004523">
    <property type="term" value="F:RNA-DNA hybrid ribonuclease activity"/>
    <property type="evidence" value="ECO:0007669"/>
    <property type="project" value="InterPro"/>
</dbReference>
<name>A0AAV1B6Z9_VICFA</name>
<evidence type="ECO:0000313" key="3">
    <source>
        <dbReference type="Proteomes" id="UP001157006"/>
    </source>
</evidence>
<dbReference type="PROSITE" id="PS50879">
    <property type="entry name" value="RNASE_H_1"/>
    <property type="match status" value="1"/>
</dbReference>
<dbReference type="EMBL" id="OX451741">
    <property type="protein sequence ID" value="CAI8618037.1"/>
    <property type="molecule type" value="Genomic_DNA"/>
</dbReference>
<dbReference type="AlphaFoldDB" id="A0AAV1B6Z9"/>
<accession>A0AAV1B6Z9</accession>
<dbReference type="InterPro" id="IPR012337">
    <property type="entry name" value="RNaseH-like_sf"/>
</dbReference>
<protein>
    <recommendedName>
        <fullName evidence="1">RNase H type-1 domain-containing protein</fullName>
    </recommendedName>
</protein>
<feature type="domain" description="RNase H type-1" evidence="1">
    <location>
        <begin position="5"/>
        <end position="136"/>
    </location>
</feature>
<dbReference type="PANTHER" id="PTHR46387:SF44">
    <property type="entry name" value="RNASE H DOMAIN-CONTAINING PROTEIN"/>
    <property type="match status" value="1"/>
</dbReference>
<dbReference type="CDD" id="cd09279">
    <property type="entry name" value="RNase_HI_like"/>
    <property type="match status" value="1"/>
</dbReference>
<sequence length="148" mass="16704">MNFGNQRFYTLQFDGASRGNPGPAGAGAVLLDENWNVLYHFRKGLGYQTNNAAEYHALILGLRHSIMKGCKHINVQGDSQLVINQFEGSYRINNPHLMSLCDEALELKYNFSTFGIEHISRDFNARADAQANRAINLQEGQVEEDCFY</sequence>
<organism evidence="2 3">
    <name type="scientific">Vicia faba</name>
    <name type="common">Broad bean</name>
    <name type="synonym">Faba vulgaris</name>
    <dbReference type="NCBI Taxonomy" id="3906"/>
    <lineage>
        <taxon>Eukaryota</taxon>
        <taxon>Viridiplantae</taxon>
        <taxon>Streptophyta</taxon>
        <taxon>Embryophyta</taxon>
        <taxon>Tracheophyta</taxon>
        <taxon>Spermatophyta</taxon>
        <taxon>Magnoliopsida</taxon>
        <taxon>eudicotyledons</taxon>
        <taxon>Gunneridae</taxon>
        <taxon>Pentapetalae</taxon>
        <taxon>rosids</taxon>
        <taxon>fabids</taxon>
        <taxon>Fabales</taxon>
        <taxon>Fabaceae</taxon>
        <taxon>Papilionoideae</taxon>
        <taxon>50 kb inversion clade</taxon>
        <taxon>NPAAA clade</taxon>
        <taxon>Hologalegina</taxon>
        <taxon>IRL clade</taxon>
        <taxon>Fabeae</taxon>
        <taxon>Vicia</taxon>
    </lineage>
</organism>
<dbReference type="InterPro" id="IPR002156">
    <property type="entry name" value="RNaseH_domain"/>
</dbReference>
<proteinExistence type="predicted"/>
<dbReference type="Gene3D" id="3.30.420.10">
    <property type="entry name" value="Ribonuclease H-like superfamily/Ribonuclease H"/>
    <property type="match status" value="1"/>
</dbReference>
<dbReference type="PANTHER" id="PTHR46387">
    <property type="entry name" value="POLYNUCLEOTIDYL TRANSFERASE, RIBONUCLEASE H-LIKE SUPERFAMILY PROTEIN"/>
    <property type="match status" value="1"/>
</dbReference>
<evidence type="ECO:0000313" key="2">
    <source>
        <dbReference type="EMBL" id="CAI8618037.1"/>
    </source>
</evidence>
<dbReference type="Proteomes" id="UP001157006">
    <property type="component" value="Chromosome 6"/>
</dbReference>
<dbReference type="GO" id="GO:0003676">
    <property type="term" value="F:nucleic acid binding"/>
    <property type="evidence" value="ECO:0007669"/>
    <property type="project" value="InterPro"/>
</dbReference>
<dbReference type="SUPFAM" id="SSF53098">
    <property type="entry name" value="Ribonuclease H-like"/>
    <property type="match status" value="1"/>
</dbReference>
<evidence type="ECO:0000259" key="1">
    <source>
        <dbReference type="PROSITE" id="PS50879"/>
    </source>
</evidence>
<dbReference type="Pfam" id="PF13456">
    <property type="entry name" value="RVT_3"/>
    <property type="match status" value="1"/>
</dbReference>